<accession>A0A5S6QGN6</accession>
<protein>
    <submittedName>
        <fullName evidence="2">SEA domain-containing protein</fullName>
    </submittedName>
</protein>
<sequence>MFFVGPERDKKPSPRTQNDIRSCATQSTTPALIAFSEVPAQTLEIAEVNVTAFGKTVRLYVHVVWRNNAPLFVQDWCIPFEEVLEEKHRQGELVQRLLRLYPDVLANTASTTIGYAAVVHLQDKPQPMIFNPSLVPFVMRAQANSELNRLLKEDVLEQVGSAIMLIE</sequence>
<keyword evidence="1" id="KW-1185">Reference proteome</keyword>
<dbReference type="WBParaSite" id="TMUE_2000006373.1">
    <property type="protein sequence ID" value="TMUE_2000006373.1"/>
    <property type="gene ID" value="WBGene00299568"/>
</dbReference>
<proteinExistence type="predicted"/>
<dbReference type="AlphaFoldDB" id="A0A5S6QGN6"/>
<name>A0A5S6QGN6_TRIMR</name>
<evidence type="ECO:0000313" key="1">
    <source>
        <dbReference type="Proteomes" id="UP000046395"/>
    </source>
</evidence>
<reference evidence="2" key="1">
    <citation type="submission" date="2019-12" db="UniProtKB">
        <authorList>
            <consortium name="WormBaseParasite"/>
        </authorList>
    </citation>
    <scope>IDENTIFICATION</scope>
</reference>
<evidence type="ECO:0000313" key="2">
    <source>
        <dbReference type="WBParaSite" id="TMUE_2000006373.1"/>
    </source>
</evidence>
<dbReference type="Proteomes" id="UP000046395">
    <property type="component" value="Unassembled WGS sequence"/>
</dbReference>
<organism evidence="1 2">
    <name type="scientific">Trichuris muris</name>
    <name type="common">Mouse whipworm</name>
    <dbReference type="NCBI Taxonomy" id="70415"/>
    <lineage>
        <taxon>Eukaryota</taxon>
        <taxon>Metazoa</taxon>
        <taxon>Ecdysozoa</taxon>
        <taxon>Nematoda</taxon>
        <taxon>Enoplea</taxon>
        <taxon>Dorylaimia</taxon>
        <taxon>Trichinellida</taxon>
        <taxon>Trichuridae</taxon>
        <taxon>Trichuris</taxon>
    </lineage>
</organism>